<sequence>MADSRDDNSKENNQPNREPIRILSAAEAEPEIRAYLRDKGSNAQRLAREKRRIAMDVPAPGDFDLMRMDEVDNSSPYCSDEFIRNGIKKLRAYEAASASSSHRDRNSEVDSLSAQRDNFQALNRNFFKKPTDEAAIFKEIDDFAARIEPFLDKITKSLSVGVRPLAEFLGVAESFLERDQLNRFCCEELLQGSVAYFTHFTKNKSVKSRFKFQIKSDGRFFTKVNTTKTGPLNQAL</sequence>
<feature type="compositionally biased region" description="Basic and acidic residues" evidence="1">
    <location>
        <begin position="1"/>
        <end position="10"/>
    </location>
</feature>
<evidence type="ECO:0000256" key="1">
    <source>
        <dbReference type="SAM" id="MobiDB-lite"/>
    </source>
</evidence>
<dbReference type="EMBL" id="CAJGYM010000013">
    <property type="protein sequence ID" value="CAD6190018.1"/>
    <property type="molecule type" value="Genomic_DNA"/>
</dbReference>
<evidence type="ECO:0000313" key="3">
    <source>
        <dbReference type="Proteomes" id="UP000835052"/>
    </source>
</evidence>
<dbReference type="AlphaFoldDB" id="A0A8S1H5G2"/>
<comment type="caution">
    <text evidence="2">The sequence shown here is derived from an EMBL/GenBank/DDBJ whole genome shotgun (WGS) entry which is preliminary data.</text>
</comment>
<keyword evidence="3" id="KW-1185">Reference proteome</keyword>
<accession>A0A8S1H5G2</accession>
<dbReference type="Proteomes" id="UP000835052">
    <property type="component" value="Unassembled WGS sequence"/>
</dbReference>
<protein>
    <submittedName>
        <fullName evidence="2">Uncharacterized protein</fullName>
    </submittedName>
</protein>
<feature type="region of interest" description="Disordered" evidence="1">
    <location>
        <begin position="1"/>
        <end position="25"/>
    </location>
</feature>
<reference evidence="2" key="1">
    <citation type="submission" date="2020-10" db="EMBL/GenBank/DDBJ databases">
        <authorList>
            <person name="Kikuchi T."/>
        </authorList>
    </citation>
    <scope>NUCLEOTIDE SEQUENCE</scope>
    <source>
        <strain evidence="2">NKZ352</strain>
    </source>
</reference>
<gene>
    <name evidence="2" type="ORF">CAUJ_LOCUS5937</name>
</gene>
<evidence type="ECO:0000313" key="2">
    <source>
        <dbReference type="EMBL" id="CAD6190018.1"/>
    </source>
</evidence>
<proteinExistence type="predicted"/>
<name>A0A8S1H5G2_9PELO</name>
<organism evidence="2 3">
    <name type="scientific">Caenorhabditis auriculariae</name>
    <dbReference type="NCBI Taxonomy" id="2777116"/>
    <lineage>
        <taxon>Eukaryota</taxon>
        <taxon>Metazoa</taxon>
        <taxon>Ecdysozoa</taxon>
        <taxon>Nematoda</taxon>
        <taxon>Chromadorea</taxon>
        <taxon>Rhabditida</taxon>
        <taxon>Rhabditina</taxon>
        <taxon>Rhabditomorpha</taxon>
        <taxon>Rhabditoidea</taxon>
        <taxon>Rhabditidae</taxon>
        <taxon>Peloderinae</taxon>
        <taxon>Caenorhabditis</taxon>
    </lineage>
</organism>